<evidence type="ECO:0000256" key="1">
    <source>
        <dbReference type="ARBA" id="ARBA00007130"/>
    </source>
</evidence>
<proteinExistence type="inferred from homology"/>
<accession>A0A1I8ETU8</accession>
<dbReference type="PANTHER" id="PTHR13292">
    <property type="entry name" value="AUTOPHAGY-RELATED PROTEIN 101"/>
    <property type="match status" value="1"/>
</dbReference>
<evidence type="ECO:0000256" key="2">
    <source>
        <dbReference type="ARBA" id="ARBA00018874"/>
    </source>
</evidence>
<comment type="similarity">
    <text evidence="1">Belongs to the ATG101 family.</text>
</comment>
<dbReference type="Pfam" id="PF07855">
    <property type="entry name" value="ATG101"/>
    <property type="match status" value="1"/>
</dbReference>
<dbReference type="WBParaSite" id="maker-PairedContig_489-snap-gene-0.6-mRNA-1">
    <property type="protein sequence ID" value="maker-PairedContig_489-snap-gene-0.6-mRNA-1"/>
    <property type="gene ID" value="maker-PairedContig_489-snap-gene-0.6"/>
</dbReference>
<reference evidence="4" key="1">
    <citation type="submission" date="2016-11" db="UniProtKB">
        <authorList>
            <consortium name="WormBaseParasite"/>
        </authorList>
    </citation>
    <scope>IDENTIFICATION</scope>
    <source>
        <strain evidence="4">pt0022</strain>
    </source>
</reference>
<dbReference type="GO" id="GO:0019901">
    <property type="term" value="F:protein kinase binding"/>
    <property type="evidence" value="ECO:0007669"/>
    <property type="project" value="TreeGrafter"/>
</dbReference>
<dbReference type="AlphaFoldDB" id="A0A1I8ETU8"/>
<organism evidence="4">
    <name type="scientific">Wuchereria bancrofti</name>
    <dbReference type="NCBI Taxonomy" id="6293"/>
    <lineage>
        <taxon>Eukaryota</taxon>
        <taxon>Metazoa</taxon>
        <taxon>Ecdysozoa</taxon>
        <taxon>Nematoda</taxon>
        <taxon>Chromadorea</taxon>
        <taxon>Rhabditida</taxon>
        <taxon>Spirurina</taxon>
        <taxon>Spiruromorpha</taxon>
        <taxon>Filarioidea</taxon>
        <taxon>Onchocercidae</taxon>
        <taxon>Wuchereria</taxon>
    </lineage>
</organism>
<dbReference type="PANTHER" id="PTHR13292:SF0">
    <property type="entry name" value="AUTOPHAGY-RELATED PROTEIN 101"/>
    <property type="match status" value="1"/>
</dbReference>
<dbReference type="GO" id="GO:1990316">
    <property type="term" value="C:Atg1/ULK1 kinase complex"/>
    <property type="evidence" value="ECO:0007669"/>
    <property type="project" value="TreeGrafter"/>
</dbReference>
<evidence type="ECO:0000313" key="4">
    <source>
        <dbReference type="WBParaSite" id="maker-PairedContig_489-snap-gene-0.6-mRNA-1"/>
    </source>
</evidence>
<dbReference type="InterPro" id="IPR012445">
    <property type="entry name" value="ATG101"/>
</dbReference>
<evidence type="ECO:0000256" key="3">
    <source>
        <dbReference type="ARBA" id="ARBA00023006"/>
    </source>
</evidence>
<dbReference type="GO" id="GO:0000045">
    <property type="term" value="P:autophagosome assembly"/>
    <property type="evidence" value="ECO:0007669"/>
    <property type="project" value="TreeGrafter"/>
</dbReference>
<dbReference type="GO" id="GO:0000407">
    <property type="term" value="C:phagophore assembly site"/>
    <property type="evidence" value="ECO:0007669"/>
    <property type="project" value="TreeGrafter"/>
</dbReference>
<name>A0A1I8ETU8_WUCBA</name>
<dbReference type="STRING" id="6293.A0A1I8ETU8"/>
<sequence>MNARNHQFQLTVDEHQVRDAISTVFHTILLHRSVPKMHYTSEINFQLGSIGVEEVDCSTLNLSYVRVNSPKLVSCLYEEIDSFVQCIWHSIESVAAPRFYSPPLVSLPTHYGTPLLNAKIDLEFYQKKKRSWPLSDYEIPWEIWQMQLGVVRIKEREYWERMREEVADSVSEIVLKACSLISRPQYMPQMPARSEVTSIFDTSFLECQPYLFRVVKHPLDSGQNTESTLMTIGASAVKKMLRDTFLSFLDNFKLKSCKDHGQMADGAGTEKKDWRVVEGK</sequence>
<protein>
    <recommendedName>
        <fullName evidence="2">Autophagy-related protein 101</fullName>
    </recommendedName>
</protein>
<keyword evidence="3" id="KW-0072">Autophagy</keyword>